<evidence type="ECO:0000313" key="1">
    <source>
        <dbReference type="EMBL" id="NDP48409.1"/>
    </source>
</evidence>
<protein>
    <submittedName>
        <fullName evidence="1">Uncharacterized protein</fullName>
    </submittedName>
</protein>
<organism evidence="1 2">
    <name type="scientific">Sulfuriferula multivorans</name>
    <dbReference type="NCBI Taxonomy" id="1559896"/>
    <lineage>
        <taxon>Bacteria</taxon>
        <taxon>Pseudomonadati</taxon>
        <taxon>Pseudomonadota</taxon>
        <taxon>Betaproteobacteria</taxon>
        <taxon>Nitrosomonadales</taxon>
        <taxon>Sulfuricellaceae</taxon>
        <taxon>Sulfuriferula</taxon>
    </lineage>
</organism>
<dbReference type="Proteomes" id="UP000483432">
    <property type="component" value="Unassembled WGS sequence"/>
</dbReference>
<reference evidence="1 2" key="1">
    <citation type="submission" date="2019-09" db="EMBL/GenBank/DDBJ databases">
        <title>H2 Metabolism Revealed by Metagenomic Analysis in Subglacial Sediment of East Antarctica.</title>
        <authorList>
            <person name="Yang Z."/>
            <person name="Zhang Y."/>
            <person name="Lv Y."/>
            <person name="Yan W."/>
            <person name="Xiao X."/>
            <person name="Sun B."/>
            <person name="Ma H."/>
        </authorList>
    </citation>
    <scope>NUCLEOTIDE SEQUENCE [LARGE SCALE GENOMIC DNA]</scope>
    <source>
        <strain evidence="1">Bin2_2</strain>
    </source>
</reference>
<dbReference type="EMBL" id="JAAFGW010000113">
    <property type="protein sequence ID" value="NDP48409.1"/>
    <property type="molecule type" value="Genomic_DNA"/>
</dbReference>
<accession>A0A7C9P5I0</accession>
<proteinExistence type="predicted"/>
<sequence>MQLLELTPAELTFLNTAPAVTAPAVTEHTQQRLTHHLASVLTARLRLPVTLHEVLATDPARAQSTPVWFPDAVLASLWLTRRLGGKHVSGVAPFVPLTLIQTLNEVLAECWLDGRNPEAMPTALTWQLTADHMQARLAVQFPHHLSDMTNWARGVIKHV</sequence>
<dbReference type="AlphaFoldDB" id="A0A7C9P5I0"/>
<gene>
    <name evidence="1" type="ORF">GZ085_08485</name>
</gene>
<name>A0A7C9P5I0_9PROT</name>
<evidence type="ECO:0000313" key="2">
    <source>
        <dbReference type="Proteomes" id="UP000483432"/>
    </source>
</evidence>
<comment type="caution">
    <text evidence="1">The sequence shown here is derived from an EMBL/GenBank/DDBJ whole genome shotgun (WGS) entry which is preliminary data.</text>
</comment>